<evidence type="ECO:0000256" key="8">
    <source>
        <dbReference type="ARBA" id="ARBA00023004"/>
    </source>
</evidence>
<keyword evidence="5" id="KW-0276">Fatty acid metabolism</keyword>
<dbReference type="PANTHER" id="PTHR11351">
    <property type="entry name" value="ACYL-COA DESATURASE"/>
    <property type="match status" value="1"/>
</dbReference>
<evidence type="ECO:0000256" key="1">
    <source>
        <dbReference type="ARBA" id="ARBA00004141"/>
    </source>
</evidence>
<reference evidence="14 15" key="1">
    <citation type="submission" date="2019-03" db="EMBL/GenBank/DDBJ databases">
        <title>Genomic Encyclopedia of Type Strains, Phase IV (KMG-IV): sequencing the most valuable type-strain genomes for metagenomic binning, comparative biology and taxonomic classification.</title>
        <authorList>
            <person name="Goeker M."/>
        </authorList>
    </citation>
    <scope>NUCLEOTIDE SEQUENCE [LARGE SCALE GENOMIC DNA]</scope>
    <source>
        <strain evidence="14 15">DSM 15505</strain>
    </source>
</reference>
<dbReference type="CDD" id="cd03505">
    <property type="entry name" value="Delta9-FADS-like"/>
    <property type="match status" value="1"/>
</dbReference>
<sequence length="322" mass="37422">MSHTKALLGSIVRWFDSEAMSDQINLSDTTFNWLRVLPFIALHLGCLGVIWVGVSPFAAWFALGFFVLRMFAITGFYHRYFSHKTFTTTRFWQFIFALLGASAAQRGPLWWAANHRHHHQYSDSPEDLHSPQEQGFWWAHMGWFTCDAAFLTDYKRVRDWMKFPELRFINRFDALVPLACLIAIFALGEALSVWAPGLGTNGLQLTVWGFFISTVAVFHATVSINSLSHVWGRRRFDTRDDSRNNFILALITLGEGWHNNHHRYPNSARQGFRWWEVDITFYLLWILEKLGIIRNLKPIPKAVYEETLERDRARKAGSYASE</sequence>
<dbReference type="RefSeq" id="WP_133735770.1">
    <property type="nucleotide sequence ID" value="NZ_SOAX01000003.1"/>
</dbReference>
<comment type="subcellular location">
    <subcellularLocation>
        <location evidence="1">Membrane</location>
        <topology evidence="1">Multi-pass membrane protein</topology>
    </subcellularLocation>
</comment>
<gene>
    <name evidence="14" type="ORF">DES49_1483</name>
</gene>
<accession>A0A4R7JT24</accession>
<keyword evidence="8" id="KW-0408">Iron</keyword>
<evidence type="ECO:0000256" key="2">
    <source>
        <dbReference type="ARBA" id="ARBA00008749"/>
    </source>
</evidence>
<evidence type="ECO:0000256" key="4">
    <source>
        <dbReference type="ARBA" id="ARBA00022692"/>
    </source>
</evidence>
<dbReference type="EMBL" id="SOAX01000003">
    <property type="protein sequence ID" value="TDT41400.1"/>
    <property type="molecule type" value="Genomic_DNA"/>
</dbReference>
<evidence type="ECO:0000256" key="9">
    <source>
        <dbReference type="ARBA" id="ARBA00023098"/>
    </source>
</evidence>
<dbReference type="InterPro" id="IPR005804">
    <property type="entry name" value="FA_desaturase_dom"/>
</dbReference>
<keyword evidence="11" id="KW-0275">Fatty acid biosynthesis</keyword>
<organism evidence="14 15">
    <name type="scientific">Halospina denitrificans</name>
    <dbReference type="NCBI Taxonomy" id="332522"/>
    <lineage>
        <taxon>Bacteria</taxon>
        <taxon>Pseudomonadati</taxon>
        <taxon>Pseudomonadota</taxon>
        <taxon>Gammaproteobacteria</taxon>
        <taxon>Halospina</taxon>
    </lineage>
</organism>
<dbReference type="Proteomes" id="UP000295830">
    <property type="component" value="Unassembled WGS sequence"/>
</dbReference>
<keyword evidence="10 12" id="KW-0472">Membrane</keyword>
<comment type="similarity">
    <text evidence="2">Belongs to the fatty acid desaturase type 2 family.</text>
</comment>
<comment type="caution">
    <text evidence="14">The sequence shown here is derived from an EMBL/GenBank/DDBJ whole genome shotgun (WGS) entry which is preliminary data.</text>
</comment>
<feature type="transmembrane region" description="Helical" evidence="12">
    <location>
        <begin position="58"/>
        <end position="79"/>
    </location>
</feature>
<dbReference type="OrthoDB" id="19906at2"/>
<feature type="transmembrane region" description="Helical" evidence="12">
    <location>
        <begin position="33"/>
        <end position="52"/>
    </location>
</feature>
<evidence type="ECO:0000256" key="6">
    <source>
        <dbReference type="ARBA" id="ARBA00022989"/>
    </source>
</evidence>
<keyword evidence="7" id="KW-0560">Oxidoreductase</keyword>
<name>A0A4R7JT24_9GAMM</name>
<dbReference type="PRINTS" id="PR00075">
    <property type="entry name" value="FACDDSATRASE"/>
</dbReference>
<feature type="transmembrane region" description="Helical" evidence="12">
    <location>
        <begin position="207"/>
        <end position="227"/>
    </location>
</feature>
<evidence type="ECO:0000256" key="10">
    <source>
        <dbReference type="ARBA" id="ARBA00023136"/>
    </source>
</evidence>
<dbReference type="GO" id="GO:0006633">
    <property type="term" value="P:fatty acid biosynthetic process"/>
    <property type="evidence" value="ECO:0007669"/>
    <property type="project" value="UniProtKB-KW"/>
</dbReference>
<proteinExistence type="inferred from homology"/>
<keyword evidence="3" id="KW-0444">Lipid biosynthesis</keyword>
<dbReference type="GO" id="GO:0016717">
    <property type="term" value="F:oxidoreductase activity, acting on paired donors, with oxidation of a pair of donors resulting in the reduction of molecular oxygen to two molecules of water"/>
    <property type="evidence" value="ECO:0007669"/>
    <property type="project" value="InterPro"/>
</dbReference>
<protein>
    <submittedName>
        <fullName evidence="14">Delta-9 acyl-phospholipid desaturase</fullName>
    </submittedName>
</protein>
<feature type="domain" description="Fatty acid desaturase" evidence="13">
    <location>
        <begin position="59"/>
        <end position="277"/>
    </location>
</feature>
<keyword evidence="6 12" id="KW-1133">Transmembrane helix</keyword>
<evidence type="ECO:0000259" key="13">
    <source>
        <dbReference type="Pfam" id="PF00487"/>
    </source>
</evidence>
<evidence type="ECO:0000256" key="3">
    <source>
        <dbReference type="ARBA" id="ARBA00022516"/>
    </source>
</evidence>
<evidence type="ECO:0000313" key="14">
    <source>
        <dbReference type="EMBL" id="TDT41400.1"/>
    </source>
</evidence>
<keyword evidence="15" id="KW-1185">Reference proteome</keyword>
<dbReference type="Pfam" id="PF00487">
    <property type="entry name" value="FA_desaturase"/>
    <property type="match status" value="1"/>
</dbReference>
<evidence type="ECO:0000256" key="5">
    <source>
        <dbReference type="ARBA" id="ARBA00022832"/>
    </source>
</evidence>
<dbReference type="AlphaFoldDB" id="A0A4R7JT24"/>
<keyword evidence="9" id="KW-0443">Lipid metabolism</keyword>
<evidence type="ECO:0000256" key="7">
    <source>
        <dbReference type="ARBA" id="ARBA00023002"/>
    </source>
</evidence>
<feature type="transmembrane region" description="Helical" evidence="12">
    <location>
        <begin position="175"/>
        <end position="195"/>
    </location>
</feature>
<dbReference type="GO" id="GO:0016020">
    <property type="term" value="C:membrane"/>
    <property type="evidence" value="ECO:0007669"/>
    <property type="project" value="UniProtKB-SubCell"/>
</dbReference>
<dbReference type="PANTHER" id="PTHR11351:SF31">
    <property type="entry name" value="DESATURASE 1, ISOFORM A-RELATED"/>
    <property type="match status" value="1"/>
</dbReference>
<evidence type="ECO:0000256" key="11">
    <source>
        <dbReference type="ARBA" id="ARBA00023160"/>
    </source>
</evidence>
<evidence type="ECO:0000256" key="12">
    <source>
        <dbReference type="SAM" id="Phobius"/>
    </source>
</evidence>
<dbReference type="InterPro" id="IPR015876">
    <property type="entry name" value="Acyl-CoA_DS"/>
</dbReference>
<evidence type="ECO:0000313" key="15">
    <source>
        <dbReference type="Proteomes" id="UP000295830"/>
    </source>
</evidence>
<keyword evidence="4 12" id="KW-0812">Transmembrane</keyword>